<dbReference type="InterPro" id="IPR050182">
    <property type="entry name" value="Cytochrome_P450_fam2"/>
</dbReference>
<dbReference type="SUPFAM" id="SSF48264">
    <property type="entry name" value="Cytochrome P450"/>
    <property type="match status" value="1"/>
</dbReference>
<keyword evidence="3 5" id="KW-0408">Iron</keyword>
<keyword evidence="5" id="KW-0349">Heme</keyword>
<reference evidence="7" key="2">
    <citation type="submission" date="2015-08" db="UniProtKB">
        <authorList>
            <consortium name="WormBaseParasite"/>
        </authorList>
    </citation>
    <scope>IDENTIFICATION</scope>
</reference>
<dbReference type="GO" id="GO:0006805">
    <property type="term" value="P:xenobiotic metabolic process"/>
    <property type="evidence" value="ECO:0007669"/>
    <property type="project" value="TreeGrafter"/>
</dbReference>
<keyword evidence="2 5" id="KW-0479">Metal-binding</keyword>
<reference evidence="6" key="1">
    <citation type="submission" date="2014-07" db="EMBL/GenBank/DDBJ databases">
        <authorList>
            <person name="Martin A.A"/>
            <person name="De Silva N."/>
        </authorList>
    </citation>
    <scope>NUCLEOTIDE SEQUENCE</scope>
</reference>
<sequence length="92" mass="10647">MDEKYFKDSFTFNSNKFIDSVGNFKVEHEHMSFGKGKRICARKSLADAEFFLIFTSLLQKYKLTHPYGPIYISSDSPLGNIPKPCKCKTEKR</sequence>
<evidence type="ECO:0000256" key="3">
    <source>
        <dbReference type="ARBA" id="ARBA00023004"/>
    </source>
</evidence>
<evidence type="ECO:0000256" key="4">
    <source>
        <dbReference type="ARBA" id="ARBA00023033"/>
    </source>
</evidence>
<dbReference type="AlphaFoldDB" id="A0A0K0FG98"/>
<feature type="binding site" description="axial binding residue" evidence="5">
    <location>
        <position position="40"/>
    </location>
    <ligand>
        <name>heme</name>
        <dbReference type="ChEBI" id="CHEBI:30413"/>
    </ligand>
    <ligandPart>
        <name>Fe</name>
        <dbReference type="ChEBI" id="CHEBI:18248"/>
    </ligandPart>
</feature>
<evidence type="ECO:0000313" key="7">
    <source>
        <dbReference type="WBParaSite" id="SVE_0789800.1"/>
    </source>
</evidence>
<dbReference type="PANTHER" id="PTHR24300">
    <property type="entry name" value="CYTOCHROME P450 508A4-RELATED"/>
    <property type="match status" value="1"/>
</dbReference>
<dbReference type="GO" id="GO:0005737">
    <property type="term" value="C:cytoplasm"/>
    <property type="evidence" value="ECO:0007669"/>
    <property type="project" value="TreeGrafter"/>
</dbReference>
<dbReference type="InterPro" id="IPR002401">
    <property type="entry name" value="Cyt_P450_E_grp-I"/>
</dbReference>
<keyword evidence="4" id="KW-0503">Monooxygenase</keyword>
<dbReference type="GO" id="GO:0019373">
    <property type="term" value="P:epoxygenase P450 pathway"/>
    <property type="evidence" value="ECO:0007669"/>
    <property type="project" value="TreeGrafter"/>
</dbReference>
<evidence type="ECO:0000256" key="2">
    <source>
        <dbReference type="ARBA" id="ARBA00022723"/>
    </source>
</evidence>
<accession>A0A0K0FG98</accession>
<evidence type="ECO:0000256" key="5">
    <source>
        <dbReference type="PIRSR" id="PIRSR602401-1"/>
    </source>
</evidence>
<dbReference type="Proteomes" id="UP000035680">
    <property type="component" value="Unassembled WGS sequence"/>
</dbReference>
<dbReference type="PANTHER" id="PTHR24300:SF153">
    <property type="entry name" value="CYTOCHROME P450 2G1-LIKE-RELATED"/>
    <property type="match status" value="1"/>
</dbReference>
<proteinExistence type="inferred from homology"/>
<dbReference type="Pfam" id="PF00067">
    <property type="entry name" value="p450"/>
    <property type="match status" value="1"/>
</dbReference>
<evidence type="ECO:0000256" key="1">
    <source>
        <dbReference type="ARBA" id="ARBA00010617"/>
    </source>
</evidence>
<keyword evidence="6" id="KW-1185">Reference proteome</keyword>
<dbReference type="GO" id="GO:0020037">
    <property type="term" value="F:heme binding"/>
    <property type="evidence" value="ECO:0007669"/>
    <property type="project" value="InterPro"/>
</dbReference>
<dbReference type="STRING" id="75913.A0A0K0FG98"/>
<name>A0A0K0FG98_STRVS</name>
<dbReference type="Gene3D" id="1.10.630.10">
    <property type="entry name" value="Cytochrome P450"/>
    <property type="match status" value="1"/>
</dbReference>
<dbReference type="WBParaSite" id="SVE_0789800.1">
    <property type="protein sequence ID" value="SVE_0789800.1"/>
    <property type="gene ID" value="SVE_0789800"/>
</dbReference>
<dbReference type="PRINTS" id="PR00463">
    <property type="entry name" value="EP450I"/>
</dbReference>
<dbReference type="InterPro" id="IPR036396">
    <property type="entry name" value="Cyt_P450_sf"/>
</dbReference>
<dbReference type="InterPro" id="IPR001128">
    <property type="entry name" value="Cyt_P450"/>
</dbReference>
<dbReference type="GO" id="GO:0016712">
    <property type="term" value="F:oxidoreductase activity, acting on paired donors, with incorporation or reduction of molecular oxygen, reduced flavin or flavoprotein as one donor, and incorporation of one atom of oxygen"/>
    <property type="evidence" value="ECO:0007669"/>
    <property type="project" value="TreeGrafter"/>
</dbReference>
<organism evidence="6 7">
    <name type="scientific">Strongyloides venezuelensis</name>
    <name type="common">Threadworm</name>
    <dbReference type="NCBI Taxonomy" id="75913"/>
    <lineage>
        <taxon>Eukaryota</taxon>
        <taxon>Metazoa</taxon>
        <taxon>Ecdysozoa</taxon>
        <taxon>Nematoda</taxon>
        <taxon>Chromadorea</taxon>
        <taxon>Rhabditida</taxon>
        <taxon>Tylenchina</taxon>
        <taxon>Panagrolaimomorpha</taxon>
        <taxon>Strongyloidoidea</taxon>
        <taxon>Strongyloididae</taxon>
        <taxon>Strongyloides</taxon>
    </lineage>
</organism>
<dbReference type="GO" id="GO:0005506">
    <property type="term" value="F:iron ion binding"/>
    <property type="evidence" value="ECO:0007669"/>
    <property type="project" value="InterPro"/>
</dbReference>
<keyword evidence="4" id="KW-0560">Oxidoreductase</keyword>
<evidence type="ECO:0000313" key="6">
    <source>
        <dbReference type="Proteomes" id="UP000035680"/>
    </source>
</evidence>
<protein>
    <submittedName>
        <fullName evidence="7">Cytochrome P450</fullName>
    </submittedName>
</protein>
<dbReference type="GO" id="GO:0008392">
    <property type="term" value="F:arachidonate epoxygenase activity"/>
    <property type="evidence" value="ECO:0007669"/>
    <property type="project" value="TreeGrafter"/>
</dbReference>
<comment type="similarity">
    <text evidence="1">Belongs to the cytochrome P450 family.</text>
</comment>
<comment type="cofactor">
    <cofactor evidence="5">
        <name>heme</name>
        <dbReference type="ChEBI" id="CHEBI:30413"/>
    </cofactor>
</comment>